<dbReference type="Proteomes" id="UP000677082">
    <property type="component" value="Unassembled WGS sequence"/>
</dbReference>
<dbReference type="EMBL" id="BOQN01000027">
    <property type="protein sequence ID" value="GIM90348.1"/>
    <property type="molecule type" value="Genomic_DNA"/>
</dbReference>
<sequence length="147" mass="16504">MNDSTNPLEMLADRLETDRRELETAKSRAEDPWALLDGVAGELHRVEMTLRTLAVQVHAGVPPTHRAPRRWFNWRREEAVASAEPPWVSAQVAVPDVPRVEAGETTRRLRPATLFVDRAPGEPGGETRAWLARGGPMPRNRGLWSSR</sequence>
<evidence type="ECO:0000313" key="2">
    <source>
        <dbReference type="EMBL" id="GIM90348.1"/>
    </source>
</evidence>
<name>A0A919W4P6_9ACTN</name>
<reference evidence="2 3" key="1">
    <citation type="submission" date="2021-03" db="EMBL/GenBank/DDBJ databases">
        <title>Whole genome shotgun sequence of Actinoplanes toevensis NBRC 105298.</title>
        <authorList>
            <person name="Komaki H."/>
            <person name="Tamura T."/>
        </authorList>
    </citation>
    <scope>NUCLEOTIDE SEQUENCE [LARGE SCALE GENOMIC DNA]</scope>
    <source>
        <strain evidence="2 3">NBRC 105298</strain>
    </source>
</reference>
<gene>
    <name evidence="2" type="ORF">Ato02nite_021410</name>
</gene>
<comment type="caution">
    <text evidence="2">The sequence shown here is derived from an EMBL/GenBank/DDBJ whole genome shotgun (WGS) entry which is preliminary data.</text>
</comment>
<dbReference type="AlphaFoldDB" id="A0A919W4P6"/>
<dbReference type="RefSeq" id="WP_213006285.1">
    <property type="nucleotide sequence ID" value="NZ_BOQN01000027.1"/>
</dbReference>
<accession>A0A919W4P6</accession>
<evidence type="ECO:0000256" key="1">
    <source>
        <dbReference type="SAM" id="MobiDB-lite"/>
    </source>
</evidence>
<protein>
    <submittedName>
        <fullName evidence="2">Uncharacterized protein</fullName>
    </submittedName>
</protein>
<organism evidence="2 3">
    <name type="scientific">Paractinoplanes toevensis</name>
    <dbReference type="NCBI Taxonomy" id="571911"/>
    <lineage>
        <taxon>Bacteria</taxon>
        <taxon>Bacillati</taxon>
        <taxon>Actinomycetota</taxon>
        <taxon>Actinomycetes</taxon>
        <taxon>Micromonosporales</taxon>
        <taxon>Micromonosporaceae</taxon>
        <taxon>Paractinoplanes</taxon>
    </lineage>
</organism>
<evidence type="ECO:0000313" key="3">
    <source>
        <dbReference type="Proteomes" id="UP000677082"/>
    </source>
</evidence>
<feature type="region of interest" description="Disordered" evidence="1">
    <location>
        <begin position="119"/>
        <end position="147"/>
    </location>
</feature>
<keyword evidence="3" id="KW-1185">Reference proteome</keyword>
<proteinExistence type="predicted"/>